<dbReference type="GO" id="GO:0005262">
    <property type="term" value="F:calcium channel activity"/>
    <property type="evidence" value="ECO:0007669"/>
    <property type="project" value="TreeGrafter"/>
</dbReference>
<accession>A0A9W9YP33</accession>
<dbReference type="Proteomes" id="UP001163046">
    <property type="component" value="Unassembled WGS sequence"/>
</dbReference>
<protein>
    <recommendedName>
        <fullName evidence="4">PLAT domain-containing protein</fullName>
    </recommendedName>
</protein>
<evidence type="ECO:0000259" key="4">
    <source>
        <dbReference type="PROSITE" id="PS50095"/>
    </source>
</evidence>
<comment type="caution">
    <text evidence="1">Lacks conserved residue(s) required for the propagation of feature annotation.</text>
</comment>
<keyword evidence="3" id="KW-0472">Membrane</keyword>
<reference evidence="5" key="1">
    <citation type="submission" date="2023-01" db="EMBL/GenBank/DDBJ databases">
        <title>Genome assembly of the deep-sea coral Lophelia pertusa.</title>
        <authorList>
            <person name="Herrera S."/>
            <person name="Cordes E."/>
        </authorList>
    </citation>
    <scope>NUCLEOTIDE SEQUENCE</scope>
    <source>
        <strain evidence="5">USNM1676648</strain>
        <tissue evidence="5">Polyp</tissue>
    </source>
</reference>
<dbReference type="PANTHER" id="PTHR10877">
    <property type="entry name" value="POLYCYSTIN FAMILY MEMBER"/>
    <property type="match status" value="1"/>
</dbReference>
<dbReference type="PROSITE" id="PS50095">
    <property type="entry name" value="PLAT"/>
    <property type="match status" value="1"/>
</dbReference>
<feature type="compositionally biased region" description="Basic and acidic residues" evidence="2">
    <location>
        <begin position="283"/>
        <end position="294"/>
    </location>
</feature>
<keyword evidence="6" id="KW-1185">Reference proteome</keyword>
<keyword evidence="3" id="KW-1133">Transmembrane helix</keyword>
<dbReference type="GO" id="GO:0016020">
    <property type="term" value="C:membrane"/>
    <property type="evidence" value="ECO:0007669"/>
    <property type="project" value="InterPro"/>
</dbReference>
<evidence type="ECO:0000256" key="3">
    <source>
        <dbReference type="SAM" id="Phobius"/>
    </source>
</evidence>
<comment type="caution">
    <text evidence="5">The sequence shown here is derived from an EMBL/GenBank/DDBJ whole genome shotgun (WGS) entry which is preliminary data.</text>
</comment>
<feature type="transmembrane region" description="Helical" evidence="3">
    <location>
        <begin position="499"/>
        <end position="519"/>
    </location>
</feature>
<dbReference type="InterPro" id="IPR051223">
    <property type="entry name" value="Polycystin"/>
</dbReference>
<dbReference type="PANTHER" id="PTHR10877:SF150">
    <property type="entry name" value="REJ DOMAIN-CONTAINING PROTEIN"/>
    <property type="match status" value="1"/>
</dbReference>
<feature type="region of interest" description="Disordered" evidence="2">
    <location>
        <begin position="276"/>
        <end position="310"/>
    </location>
</feature>
<dbReference type="EMBL" id="MU827309">
    <property type="protein sequence ID" value="KAJ7360507.1"/>
    <property type="molecule type" value="Genomic_DNA"/>
</dbReference>
<dbReference type="AlphaFoldDB" id="A0A9W9YP33"/>
<feature type="transmembrane region" description="Helical" evidence="3">
    <location>
        <begin position="246"/>
        <end position="266"/>
    </location>
</feature>
<dbReference type="SUPFAM" id="SSF49723">
    <property type="entry name" value="Lipase/lipooxygenase domain (PLAT/LH2 domain)"/>
    <property type="match status" value="1"/>
</dbReference>
<evidence type="ECO:0000256" key="1">
    <source>
        <dbReference type="PROSITE-ProRule" id="PRU00152"/>
    </source>
</evidence>
<keyword evidence="3" id="KW-0812">Transmembrane</keyword>
<dbReference type="OrthoDB" id="5964378at2759"/>
<dbReference type="Pfam" id="PF01477">
    <property type="entry name" value="PLAT"/>
    <property type="match status" value="1"/>
</dbReference>
<dbReference type="PRINTS" id="PR00500">
    <property type="entry name" value="POLYCYSTIN1"/>
</dbReference>
<dbReference type="InterPro" id="IPR001024">
    <property type="entry name" value="PLAT/LH2_dom"/>
</dbReference>
<feature type="transmembrane region" description="Helical" evidence="3">
    <location>
        <begin position="400"/>
        <end position="431"/>
    </location>
</feature>
<name>A0A9W9YP33_9CNID</name>
<sequence length="601" mass="67895">MAVLATMISIILFYLLVIVWSRRADIRDRDSQEGVLVVGKSWNHYAYEVTISTSKGRNSGTTANVAFIMVGENGSSGALPLSKLAKVKFNRGSVITCTIHLPSSLGQLLYLHIWHDNSGDNPSWSLDHVVIRDTLSDERWNFMCGEWLAVESDDGKTDKVIYVANISEMSNYKYLFLSNSADGLYDEHLWISVAAKAPQSNFSRVQRASCCLSILFSTMIANAMFYDNGKVDTSPVFFLGPLKISMRQLMIGIQSSLIIFPINLAMTQLFRKSSTAPTAAPASEEKPKTPKTEPKTATFSQRFGRRPSSAKYLPMPYQVSITSSMSTIISASVERLTTTESTFNLKKDHDTEVTSDNRKKLFYRCLYYLAWIFCFVSVFVSAFFTLLYSLQWGKERSEQWLLSFFVSFIQDAAVSQPVKVAIFSAFIAFVLKFSMEQREKLRQGKTQKTRTDNDGERTQLTEVQIADDDVSGDDSQPLQKNALEKAKIKRMKEMKSSEVITDVLFYSLFLLLLLMVAYGHRDPIAYEMTKHLENTLSLSPVKYFNEINGWVHFDFIPTIFVGPWYNGMAPADSEDGLMIDRTSALVGMARLRQLRVLDGKK</sequence>
<dbReference type="InterPro" id="IPR000434">
    <property type="entry name" value="PC1"/>
</dbReference>
<feature type="transmembrane region" description="Helical" evidence="3">
    <location>
        <begin position="6"/>
        <end position="22"/>
    </location>
</feature>
<feature type="transmembrane region" description="Helical" evidence="3">
    <location>
        <begin position="208"/>
        <end position="226"/>
    </location>
</feature>
<dbReference type="GO" id="GO:0050982">
    <property type="term" value="P:detection of mechanical stimulus"/>
    <property type="evidence" value="ECO:0007669"/>
    <property type="project" value="TreeGrafter"/>
</dbReference>
<dbReference type="SMART" id="SM00308">
    <property type="entry name" value="LH2"/>
    <property type="match status" value="1"/>
</dbReference>
<feature type="transmembrane region" description="Helical" evidence="3">
    <location>
        <begin position="365"/>
        <end position="388"/>
    </location>
</feature>
<dbReference type="Gene3D" id="2.60.60.20">
    <property type="entry name" value="PLAT/LH2 domain"/>
    <property type="match status" value="1"/>
</dbReference>
<evidence type="ECO:0000313" key="6">
    <source>
        <dbReference type="Proteomes" id="UP001163046"/>
    </source>
</evidence>
<evidence type="ECO:0000313" key="5">
    <source>
        <dbReference type="EMBL" id="KAJ7360507.1"/>
    </source>
</evidence>
<dbReference type="InterPro" id="IPR036392">
    <property type="entry name" value="PLAT/LH2_dom_sf"/>
</dbReference>
<feature type="domain" description="PLAT" evidence="4">
    <location>
        <begin position="45"/>
        <end position="162"/>
    </location>
</feature>
<gene>
    <name evidence="5" type="ORF">OS493_015609</name>
</gene>
<proteinExistence type="predicted"/>
<organism evidence="5 6">
    <name type="scientific">Desmophyllum pertusum</name>
    <dbReference type="NCBI Taxonomy" id="174260"/>
    <lineage>
        <taxon>Eukaryota</taxon>
        <taxon>Metazoa</taxon>
        <taxon>Cnidaria</taxon>
        <taxon>Anthozoa</taxon>
        <taxon>Hexacorallia</taxon>
        <taxon>Scleractinia</taxon>
        <taxon>Caryophylliina</taxon>
        <taxon>Caryophylliidae</taxon>
        <taxon>Desmophyllum</taxon>
    </lineage>
</organism>
<evidence type="ECO:0000256" key="2">
    <source>
        <dbReference type="SAM" id="MobiDB-lite"/>
    </source>
</evidence>